<dbReference type="AlphaFoldDB" id="A0A2M7FYA3"/>
<dbReference type="EMBL" id="PFFQ01000061">
    <property type="protein sequence ID" value="PIW14318.1"/>
    <property type="molecule type" value="Genomic_DNA"/>
</dbReference>
<accession>A0A2M7FYA3</accession>
<protein>
    <submittedName>
        <fullName evidence="1">Uncharacterized protein</fullName>
    </submittedName>
</protein>
<evidence type="ECO:0000313" key="2">
    <source>
        <dbReference type="Proteomes" id="UP000231019"/>
    </source>
</evidence>
<reference evidence="1 2" key="1">
    <citation type="submission" date="2017-09" db="EMBL/GenBank/DDBJ databases">
        <title>Depth-based differentiation of microbial function through sediment-hosted aquifers and enrichment of novel symbionts in the deep terrestrial subsurface.</title>
        <authorList>
            <person name="Probst A.J."/>
            <person name="Ladd B."/>
            <person name="Jarett J.K."/>
            <person name="Geller-Mcgrath D.E."/>
            <person name="Sieber C.M."/>
            <person name="Emerson J.B."/>
            <person name="Anantharaman K."/>
            <person name="Thomas B.C."/>
            <person name="Malmstrom R."/>
            <person name="Stieglmeier M."/>
            <person name="Klingl A."/>
            <person name="Woyke T."/>
            <person name="Ryan C.M."/>
            <person name="Banfield J.F."/>
        </authorList>
    </citation>
    <scope>NUCLEOTIDE SEQUENCE [LARGE SCALE GENOMIC DNA]</scope>
    <source>
        <strain evidence="1">CG17_big_fil_post_rev_8_21_14_2_50_48_46</strain>
    </source>
</reference>
<comment type="caution">
    <text evidence="1">The sequence shown here is derived from an EMBL/GenBank/DDBJ whole genome shotgun (WGS) entry which is preliminary data.</text>
</comment>
<gene>
    <name evidence="1" type="ORF">COW36_22135</name>
</gene>
<proteinExistence type="predicted"/>
<name>A0A2M7FYA3_9BACT</name>
<evidence type="ECO:0000313" key="1">
    <source>
        <dbReference type="EMBL" id="PIW14318.1"/>
    </source>
</evidence>
<dbReference type="Proteomes" id="UP000231019">
    <property type="component" value="Unassembled WGS sequence"/>
</dbReference>
<sequence>MSSLASEQPDALREMLENRIQLRKDLIQNFIQREFQGNLAAFGRSLELADLPHRKTILRWASQEDLSLPKGAKRLLALAQALDVDPFMLLDIDLDLLMECCRKASWNLAWGSVHKSLAFLNELFRLTETDWPPEEICALFDGQWYTAHLQHDPRQGRNYYQPLEIHSDVFYREDGSVDGPRNPQLWYLAFRDMSYATGHPEPRSFWRPYAIVYLYQGEWVLLHLSGMLQRASVSEQAQGHFVLETFFGQGGAEFRLASLHPFETHAVPSDALPGGLPVLRCGFPE</sequence>
<organism evidence="1 2">
    <name type="scientific">bacterium (Candidatus Blackallbacteria) CG17_big_fil_post_rev_8_21_14_2_50_48_46</name>
    <dbReference type="NCBI Taxonomy" id="2014261"/>
    <lineage>
        <taxon>Bacteria</taxon>
        <taxon>Candidatus Blackallbacteria</taxon>
    </lineage>
</organism>